<organism evidence="2 3">
    <name type="scientific">Aeromonas phage APT65</name>
    <dbReference type="NCBI Taxonomy" id="2982914"/>
    <lineage>
        <taxon>Viruses</taxon>
        <taxon>Duplodnaviria</taxon>
        <taxon>Heunggongvirae</taxon>
        <taxon>Uroviricota</taxon>
        <taxon>Caudoviricetes</taxon>
        <taxon>Aquaneticvirus</taxon>
        <taxon>Aquaneticvirus ApT65</taxon>
    </lineage>
</organism>
<accession>A0A9E8GAP9</accession>
<dbReference type="InterPro" id="IPR054495">
    <property type="entry name" value="DUF488-N3a"/>
</dbReference>
<keyword evidence="3" id="KW-1185">Reference proteome</keyword>
<proteinExistence type="predicted"/>
<evidence type="ECO:0000259" key="1">
    <source>
        <dbReference type="Pfam" id="PF22751"/>
    </source>
</evidence>
<feature type="domain" description="DUF488" evidence="1">
    <location>
        <begin position="36"/>
        <end position="116"/>
    </location>
</feature>
<sequence>MGVHLLQTPLVINMKLYTVQISQFRKVPHDTEFISIALKGGFKEFSPTWDLLSRFKSGLSSPEQYTSEFYPLMRKSYQENRDSWVDLINKDKVAIGCFCRNGDFCHRYLLVDIIKKVCEKHGIEFEYCGEII</sequence>
<evidence type="ECO:0000313" key="3">
    <source>
        <dbReference type="Proteomes" id="UP001163735"/>
    </source>
</evidence>
<dbReference type="Pfam" id="PF22751">
    <property type="entry name" value="DUF488-N3a"/>
    <property type="match status" value="1"/>
</dbReference>
<gene>
    <name evidence="2" type="ORF">APT65_00065</name>
</gene>
<dbReference type="EMBL" id="OP491958">
    <property type="protein sequence ID" value="UZV39668.1"/>
    <property type="molecule type" value="Genomic_DNA"/>
</dbReference>
<name>A0A9E8GAP9_9CAUD</name>
<protein>
    <recommendedName>
        <fullName evidence="1">DUF488 domain-containing protein</fullName>
    </recommendedName>
</protein>
<reference evidence="2" key="1">
    <citation type="submission" date="2022-09" db="EMBL/GenBank/DDBJ databases">
        <authorList>
            <person name="Cebeci A."/>
            <person name="Ture M."/>
            <person name="Alemdag M."/>
            <person name="Altinok I."/>
        </authorList>
    </citation>
    <scope>NUCLEOTIDE SEQUENCE</scope>
</reference>
<dbReference type="Proteomes" id="UP001163735">
    <property type="component" value="Segment"/>
</dbReference>
<evidence type="ECO:0000313" key="2">
    <source>
        <dbReference type="EMBL" id="UZV39668.1"/>
    </source>
</evidence>